<protein>
    <recommendedName>
        <fullName evidence="3">Restriction endonuclease</fullName>
    </recommendedName>
</protein>
<organism evidence="1 2">
    <name type="scientific">Flavimaricola marinus</name>
    <dbReference type="NCBI Taxonomy" id="1819565"/>
    <lineage>
        <taxon>Bacteria</taxon>
        <taxon>Pseudomonadati</taxon>
        <taxon>Pseudomonadota</taxon>
        <taxon>Alphaproteobacteria</taxon>
        <taxon>Rhodobacterales</taxon>
        <taxon>Paracoccaceae</taxon>
        <taxon>Flavimaricola</taxon>
    </lineage>
</organism>
<evidence type="ECO:0000313" key="1">
    <source>
        <dbReference type="EMBL" id="SMY08364.1"/>
    </source>
</evidence>
<gene>
    <name evidence="1" type="ORF">LOM8899_02515</name>
</gene>
<dbReference type="RefSeq" id="WP_133065027.1">
    <property type="nucleotide sequence ID" value="NZ_FXZK01000004.1"/>
</dbReference>
<evidence type="ECO:0008006" key="3">
    <source>
        <dbReference type="Google" id="ProtNLM"/>
    </source>
</evidence>
<reference evidence="1 2" key="1">
    <citation type="submission" date="2017-05" db="EMBL/GenBank/DDBJ databases">
        <authorList>
            <person name="Song R."/>
            <person name="Chenine A.L."/>
            <person name="Ruprecht R.M."/>
        </authorList>
    </citation>
    <scope>NUCLEOTIDE SEQUENCE [LARGE SCALE GENOMIC DNA]</scope>
    <source>
        <strain evidence="1 2">CECT 8899</strain>
    </source>
</reference>
<keyword evidence="2" id="KW-1185">Reference proteome</keyword>
<accession>A0A238LG18</accession>
<dbReference type="OrthoDB" id="8446429at2"/>
<dbReference type="AlphaFoldDB" id="A0A238LG18"/>
<proteinExistence type="predicted"/>
<evidence type="ECO:0000313" key="2">
    <source>
        <dbReference type="Proteomes" id="UP000201613"/>
    </source>
</evidence>
<dbReference type="EMBL" id="FXZK01000004">
    <property type="protein sequence ID" value="SMY08364.1"/>
    <property type="molecule type" value="Genomic_DNA"/>
</dbReference>
<dbReference type="Proteomes" id="UP000201613">
    <property type="component" value="Unassembled WGS sequence"/>
</dbReference>
<name>A0A238LG18_9RHOB</name>
<sequence length="214" mass="23750">MRVVSPKGTRGSLKWIQEAVEHAPHLLRPEALPAIEWVSPLAEDDYAEYRDAAFLDRLGLGSLAAPLKAFWPQRGPQWDALGVTPGGVVLVEAKAHVREFFSPPSQAGDKSLAQVQRAFDAVRADLGLAASGDWTAQYYQYANRIAFLWWLREQGIDAHLLFVSFLNDVDMGGPIHAETWEAVFAAADYTLGLPKSHRLRRFIHHVTPDVADLA</sequence>